<sequence>MHSRASVLQSISVSMKIHLILFSIILSCVLVKCQVLIPGLRVRQIPVLTNGQIQPVPYLEQASTVTPDSVREQFSRRGMTLAKPLVSGTPAQSQLPNWPK</sequence>
<proteinExistence type="predicted"/>
<dbReference type="EMBL" id="CH902620">
    <property type="protein sequence ID" value="KPU73606.1"/>
    <property type="molecule type" value="Genomic_DNA"/>
</dbReference>
<reference evidence="1 2" key="1">
    <citation type="journal article" date="2007" name="Nature">
        <title>Evolution of genes and genomes on the Drosophila phylogeny.</title>
        <authorList>
            <consortium name="Drosophila 12 Genomes Consortium"/>
            <person name="Clark A.G."/>
            <person name="Eisen M.B."/>
            <person name="Smith D.R."/>
            <person name="Bergman C.M."/>
            <person name="Oliver B."/>
            <person name="Markow T.A."/>
            <person name="Kaufman T.C."/>
            <person name="Kellis M."/>
            <person name="Gelbart W."/>
            <person name="Iyer V.N."/>
            <person name="Pollard D.A."/>
            <person name="Sackton T.B."/>
            <person name="Larracuente A.M."/>
            <person name="Singh N.D."/>
            <person name="Abad J.P."/>
            <person name="Abt D.N."/>
            <person name="Adryan B."/>
            <person name="Aguade M."/>
            <person name="Akashi H."/>
            <person name="Anderson W.W."/>
            <person name="Aquadro C.F."/>
            <person name="Ardell D.H."/>
            <person name="Arguello R."/>
            <person name="Artieri C.G."/>
            <person name="Barbash D.A."/>
            <person name="Barker D."/>
            <person name="Barsanti P."/>
            <person name="Batterham P."/>
            <person name="Batzoglou S."/>
            <person name="Begun D."/>
            <person name="Bhutkar A."/>
            <person name="Blanco E."/>
            <person name="Bosak S.A."/>
            <person name="Bradley R.K."/>
            <person name="Brand A.D."/>
            <person name="Brent M.R."/>
            <person name="Brooks A.N."/>
            <person name="Brown R.H."/>
            <person name="Butlin R.K."/>
            <person name="Caggese C."/>
            <person name="Calvi B.R."/>
            <person name="Bernardo de Carvalho A."/>
            <person name="Caspi A."/>
            <person name="Castrezana S."/>
            <person name="Celniker S.E."/>
            <person name="Chang J.L."/>
            <person name="Chapple C."/>
            <person name="Chatterji S."/>
            <person name="Chinwalla A."/>
            <person name="Civetta A."/>
            <person name="Clifton S.W."/>
            <person name="Comeron J.M."/>
            <person name="Costello J.C."/>
            <person name="Coyne J.A."/>
            <person name="Daub J."/>
            <person name="David R.G."/>
            <person name="Delcher A.L."/>
            <person name="Delehaunty K."/>
            <person name="Do C.B."/>
            <person name="Ebling H."/>
            <person name="Edwards K."/>
            <person name="Eickbush T."/>
            <person name="Evans J.D."/>
            <person name="Filipski A."/>
            <person name="Findeiss S."/>
            <person name="Freyhult E."/>
            <person name="Fulton L."/>
            <person name="Fulton R."/>
            <person name="Garcia A.C."/>
            <person name="Gardiner A."/>
            <person name="Garfield D.A."/>
            <person name="Garvin B.E."/>
            <person name="Gibson G."/>
            <person name="Gilbert D."/>
            <person name="Gnerre S."/>
            <person name="Godfrey J."/>
            <person name="Good R."/>
            <person name="Gotea V."/>
            <person name="Gravely B."/>
            <person name="Greenberg A.J."/>
            <person name="Griffiths-Jones S."/>
            <person name="Gross S."/>
            <person name="Guigo R."/>
            <person name="Gustafson E.A."/>
            <person name="Haerty W."/>
            <person name="Hahn M.W."/>
            <person name="Halligan D.L."/>
            <person name="Halpern A.L."/>
            <person name="Halter G.M."/>
            <person name="Han M.V."/>
            <person name="Heger A."/>
            <person name="Hillier L."/>
            <person name="Hinrichs A.S."/>
            <person name="Holmes I."/>
            <person name="Hoskins R.A."/>
            <person name="Hubisz M.J."/>
            <person name="Hultmark D."/>
            <person name="Huntley M.A."/>
            <person name="Jaffe D.B."/>
            <person name="Jagadeeshan S."/>
            <person name="Jeck W.R."/>
            <person name="Johnson J."/>
            <person name="Jones C.D."/>
            <person name="Jordan W.C."/>
            <person name="Karpen G.H."/>
            <person name="Kataoka E."/>
            <person name="Keightley P.D."/>
            <person name="Kheradpour P."/>
            <person name="Kirkness E.F."/>
            <person name="Koerich L.B."/>
            <person name="Kristiansen K."/>
            <person name="Kudrna D."/>
            <person name="Kulathinal R.J."/>
            <person name="Kumar S."/>
            <person name="Kwok R."/>
            <person name="Lander E."/>
            <person name="Langley C.H."/>
            <person name="Lapoint R."/>
            <person name="Lazzaro B.P."/>
            <person name="Lee S.J."/>
            <person name="Levesque L."/>
            <person name="Li R."/>
            <person name="Lin C.F."/>
            <person name="Lin M.F."/>
            <person name="Lindblad-Toh K."/>
            <person name="Llopart A."/>
            <person name="Long M."/>
            <person name="Low L."/>
            <person name="Lozovsky E."/>
            <person name="Lu J."/>
            <person name="Luo M."/>
            <person name="Machado C.A."/>
            <person name="Makalowski W."/>
            <person name="Marzo M."/>
            <person name="Matsuda M."/>
            <person name="Matzkin L."/>
            <person name="McAllister B."/>
            <person name="McBride C.S."/>
            <person name="McKernan B."/>
            <person name="McKernan K."/>
            <person name="Mendez-Lago M."/>
            <person name="Minx P."/>
            <person name="Mollenhauer M.U."/>
            <person name="Montooth K."/>
            <person name="Mount S.M."/>
            <person name="Mu X."/>
            <person name="Myers E."/>
            <person name="Negre B."/>
            <person name="Newfeld S."/>
            <person name="Nielsen R."/>
            <person name="Noor M.A."/>
            <person name="O'Grady P."/>
            <person name="Pachter L."/>
            <person name="Papaceit M."/>
            <person name="Parisi M.J."/>
            <person name="Parisi M."/>
            <person name="Parts L."/>
            <person name="Pedersen J.S."/>
            <person name="Pesole G."/>
            <person name="Phillippy A.M."/>
            <person name="Ponting C.P."/>
            <person name="Pop M."/>
            <person name="Porcelli D."/>
            <person name="Powell J.R."/>
            <person name="Prohaska S."/>
            <person name="Pruitt K."/>
            <person name="Puig M."/>
            <person name="Quesneville H."/>
            <person name="Ram K.R."/>
            <person name="Rand D."/>
            <person name="Rasmussen M.D."/>
            <person name="Reed L.K."/>
            <person name="Reenan R."/>
            <person name="Reily A."/>
            <person name="Remington K.A."/>
            <person name="Rieger T.T."/>
            <person name="Ritchie M.G."/>
            <person name="Robin C."/>
            <person name="Rogers Y.H."/>
            <person name="Rohde C."/>
            <person name="Rozas J."/>
            <person name="Rubenfield M.J."/>
            <person name="Ruiz A."/>
            <person name="Russo S."/>
            <person name="Salzberg S.L."/>
            <person name="Sanchez-Gracia A."/>
            <person name="Saranga D.J."/>
            <person name="Sato H."/>
            <person name="Schaeffer S.W."/>
            <person name="Schatz M.C."/>
            <person name="Schlenke T."/>
            <person name="Schwartz R."/>
            <person name="Segarra C."/>
            <person name="Singh R.S."/>
            <person name="Sirot L."/>
            <person name="Sirota M."/>
            <person name="Sisneros N.B."/>
            <person name="Smith C.D."/>
            <person name="Smith T.F."/>
            <person name="Spieth J."/>
            <person name="Stage D.E."/>
            <person name="Stark A."/>
            <person name="Stephan W."/>
            <person name="Strausberg R.L."/>
            <person name="Strempel S."/>
            <person name="Sturgill D."/>
            <person name="Sutton G."/>
            <person name="Sutton G.G."/>
            <person name="Tao W."/>
            <person name="Teichmann S."/>
            <person name="Tobari Y.N."/>
            <person name="Tomimura Y."/>
            <person name="Tsolas J.M."/>
            <person name="Valente V.L."/>
            <person name="Venter E."/>
            <person name="Venter J.C."/>
            <person name="Vicario S."/>
            <person name="Vieira F.G."/>
            <person name="Vilella A.J."/>
            <person name="Villasante A."/>
            <person name="Walenz B."/>
            <person name="Wang J."/>
            <person name="Wasserman M."/>
            <person name="Watts T."/>
            <person name="Wilson D."/>
            <person name="Wilson R.K."/>
            <person name="Wing R.A."/>
            <person name="Wolfner M.F."/>
            <person name="Wong A."/>
            <person name="Wong G.K."/>
            <person name="Wu C.I."/>
            <person name="Wu G."/>
            <person name="Yamamoto D."/>
            <person name="Yang H.P."/>
            <person name="Yang S.P."/>
            <person name="Yorke J.A."/>
            <person name="Yoshida K."/>
            <person name="Zdobnov E."/>
            <person name="Zhang P."/>
            <person name="Zhang Y."/>
            <person name="Zimin A.V."/>
            <person name="Baldwin J."/>
            <person name="Abdouelleil A."/>
            <person name="Abdulkadir J."/>
            <person name="Abebe A."/>
            <person name="Abera B."/>
            <person name="Abreu J."/>
            <person name="Acer S.C."/>
            <person name="Aftuck L."/>
            <person name="Alexander A."/>
            <person name="An P."/>
            <person name="Anderson E."/>
            <person name="Anderson S."/>
            <person name="Arachi H."/>
            <person name="Azer M."/>
            <person name="Bachantsang P."/>
            <person name="Barry A."/>
            <person name="Bayul T."/>
            <person name="Berlin A."/>
            <person name="Bessette D."/>
            <person name="Bloom T."/>
            <person name="Blye J."/>
            <person name="Boguslavskiy L."/>
            <person name="Bonnet C."/>
            <person name="Boukhgalter B."/>
            <person name="Bourzgui I."/>
            <person name="Brown A."/>
            <person name="Cahill P."/>
            <person name="Channer S."/>
            <person name="Cheshatsang Y."/>
            <person name="Chuda L."/>
            <person name="Citroen M."/>
            <person name="Collymore A."/>
            <person name="Cooke P."/>
            <person name="Costello M."/>
            <person name="D'Aco K."/>
            <person name="Daza R."/>
            <person name="De Haan G."/>
            <person name="DeGray S."/>
            <person name="DeMaso C."/>
            <person name="Dhargay N."/>
            <person name="Dooley K."/>
            <person name="Dooley E."/>
            <person name="Doricent M."/>
            <person name="Dorje P."/>
            <person name="Dorjee K."/>
            <person name="Dupes A."/>
            <person name="Elong R."/>
            <person name="Falk J."/>
            <person name="Farina A."/>
            <person name="Faro S."/>
            <person name="Ferguson D."/>
            <person name="Fisher S."/>
            <person name="Foley C.D."/>
            <person name="Franke A."/>
            <person name="Friedrich D."/>
            <person name="Gadbois L."/>
            <person name="Gearin G."/>
            <person name="Gearin C.R."/>
            <person name="Giannoukos G."/>
            <person name="Goode T."/>
            <person name="Graham J."/>
            <person name="Grandbois E."/>
            <person name="Grewal S."/>
            <person name="Gyaltsen K."/>
            <person name="Hafez N."/>
            <person name="Hagos B."/>
            <person name="Hall J."/>
            <person name="Henson C."/>
            <person name="Hollinger A."/>
            <person name="Honan T."/>
            <person name="Huard M.D."/>
            <person name="Hughes L."/>
            <person name="Hurhula B."/>
            <person name="Husby M.E."/>
            <person name="Kamat A."/>
            <person name="Kanga B."/>
            <person name="Kashin S."/>
            <person name="Khazanovich D."/>
            <person name="Kisner P."/>
            <person name="Lance K."/>
            <person name="Lara M."/>
            <person name="Lee W."/>
            <person name="Lennon N."/>
            <person name="Letendre F."/>
            <person name="LeVine R."/>
            <person name="Lipovsky A."/>
            <person name="Liu X."/>
            <person name="Liu J."/>
            <person name="Liu S."/>
            <person name="Lokyitsang T."/>
            <person name="Lokyitsang Y."/>
            <person name="Lubonja R."/>
            <person name="Lui A."/>
            <person name="MacDonald P."/>
            <person name="Magnisalis V."/>
            <person name="Maru K."/>
            <person name="Matthews C."/>
            <person name="McCusker W."/>
            <person name="McDonough S."/>
            <person name="Mehta T."/>
            <person name="Meldrim J."/>
            <person name="Meneus L."/>
            <person name="Mihai O."/>
            <person name="Mihalev A."/>
            <person name="Mihova T."/>
            <person name="Mittelman R."/>
            <person name="Mlenga V."/>
            <person name="Montmayeur A."/>
            <person name="Mulrain L."/>
            <person name="Navidi A."/>
            <person name="Naylor J."/>
            <person name="Negash T."/>
            <person name="Nguyen T."/>
            <person name="Nguyen N."/>
            <person name="Nicol R."/>
            <person name="Norbu C."/>
            <person name="Norbu N."/>
            <person name="Novod N."/>
            <person name="O'Neill B."/>
            <person name="Osman S."/>
            <person name="Markiewicz E."/>
            <person name="Oyono O.L."/>
            <person name="Patti C."/>
            <person name="Phunkhang P."/>
            <person name="Pierre F."/>
            <person name="Priest M."/>
            <person name="Raghuraman S."/>
            <person name="Rege F."/>
            <person name="Reyes R."/>
            <person name="Rise C."/>
            <person name="Rogov P."/>
            <person name="Ross K."/>
            <person name="Ryan E."/>
            <person name="Settipalli S."/>
            <person name="Shea T."/>
            <person name="Sherpa N."/>
            <person name="Shi L."/>
            <person name="Shih D."/>
            <person name="Sparrow T."/>
            <person name="Spaulding J."/>
            <person name="Stalker J."/>
            <person name="Stange-Thomann N."/>
            <person name="Stavropoulos S."/>
            <person name="Stone C."/>
            <person name="Strader C."/>
            <person name="Tesfaye S."/>
            <person name="Thomson T."/>
            <person name="Thoulutsang Y."/>
            <person name="Thoulutsang D."/>
            <person name="Topham K."/>
            <person name="Topping I."/>
            <person name="Tsamla T."/>
            <person name="Vassiliev H."/>
            <person name="Vo A."/>
            <person name="Wangchuk T."/>
            <person name="Wangdi T."/>
            <person name="Weiand M."/>
            <person name="Wilkinson J."/>
            <person name="Wilson A."/>
            <person name="Yadav S."/>
            <person name="Young G."/>
            <person name="Yu Q."/>
            <person name="Zembek L."/>
            <person name="Zhong D."/>
            <person name="Zimmer A."/>
            <person name="Zwirko Z."/>
            <person name="Jaffe D.B."/>
            <person name="Alvarez P."/>
            <person name="Brockman W."/>
            <person name="Butler J."/>
            <person name="Chin C."/>
            <person name="Gnerre S."/>
            <person name="Grabherr M."/>
            <person name="Kleber M."/>
            <person name="Mauceli E."/>
            <person name="MacCallum I."/>
        </authorList>
    </citation>
    <scope>NUCLEOTIDE SEQUENCE [LARGE SCALE GENOMIC DNA]</scope>
    <source>
        <strain evidence="2">Tucson 14024-0371.13</strain>
    </source>
</reference>
<dbReference type="AlphaFoldDB" id="A0A0P8Y436"/>
<gene>
    <name evidence="1" type="primary">Dana\GF27146</name>
    <name evidence="1" type="ORF">GF27146</name>
</gene>
<dbReference type="KEGG" id="dan:26514555"/>
<evidence type="ECO:0000313" key="2">
    <source>
        <dbReference type="Proteomes" id="UP000007801"/>
    </source>
</evidence>
<dbReference type="GeneID" id="26514555"/>
<evidence type="ECO:0000313" key="1">
    <source>
        <dbReference type="EMBL" id="KPU73606.1"/>
    </source>
</evidence>
<dbReference type="InParanoid" id="A0A0P8Y436"/>
<dbReference type="OrthoDB" id="7867040at2759"/>
<dbReference type="Proteomes" id="UP000007801">
    <property type="component" value="Unassembled WGS sequence"/>
</dbReference>
<keyword evidence="2" id="KW-1185">Reference proteome</keyword>
<protein>
    <submittedName>
        <fullName evidence="1">Uncharacterized protein</fullName>
    </submittedName>
</protein>
<dbReference type="PROSITE" id="PS51257">
    <property type="entry name" value="PROKAR_LIPOPROTEIN"/>
    <property type="match status" value="1"/>
</dbReference>
<organism evidence="1 2">
    <name type="scientific">Drosophila ananassae</name>
    <name type="common">Fruit fly</name>
    <dbReference type="NCBI Taxonomy" id="7217"/>
    <lineage>
        <taxon>Eukaryota</taxon>
        <taxon>Metazoa</taxon>
        <taxon>Ecdysozoa</taxon>
        <taxon>Arthropoda</taxon>
        <taxon>Hexapoda</taxon>
        <taxon>Insecta</taxon>
        <taxon>Pterygota</taxon>
        <taxon>Neoptera</taxon>
        <taxon>Endopterygota</taxon>
        <taxon>Diptera</taxon>
        <taxon>Brachycera</taxon>
        <taxon>Muscomorpha</taxon>
        <taxon>Ephydroidea</taxon>
        <taxon>Drosophilidae</taxon>
        <taxon>Drosophila</taxon>
        <taxon>Sophophora</taxon>
    </lineage>
</organism>
<name>A0A0P8Y436_DROAN</name>
<accession>A0A0P8Y436</accession>